<evidence type="ECO:0008006" key="4">
    <source>
        <dbReference type="Google" id="ProtNLM"/>
    </source>
</evidence>
<gene>
    <name evidence="2" type="ORF">SEVIR_2G387200v2</name>
</gene>
<feature type="compositionally biased region" description="Polar residues" evidence="1">
    <location>
        <begin position="204"/>
        <end position="216"/>
    </location>
</feature>
<proteinExistence type="predicted"/>
<dbReference type="PANTHER" id="PTHR47853:SF1">
    <property type="entry name" value="EXPRESSED PROTEIN"/>
    <property type="match status" value="1"/>
</dbReference>
<accession>A0A4U6W2R6</accession>
<feature type="compositionally biased region" description="Basic and acidic residues" evidence="1">
    <location>
        <begin position="244"/>
        <end position="261"/>
    </location>
</feature>
<dbReference type="EMBL" id="CM016553">
    <property type="protein sequence ID" value="TKW35623.1"/>
    <property type="molecule type" value="Genomic_DNA"/>
</dbReference>
<reference evidence="2" key="1">
    <citation type="submission" date="2019-03" db="EMBL/GenBank/DDBJ databases">
        <title>WGS assembly of Setaria viridis.</title>
        <authorList>
            <person name="Huang P."/>
            <person name="Jenkins J."/>
            <person name="Grimwood J."/>
            <person name="Barry K."/>
            <person name="Healey A."/>
            <person name="Mamidi S."/>
            <person name="Sreedasyam A."/>
            <person name="Shu S."/>
            <person name="Feldman M."/>
            <person name="Wu J."/>
            <person name="Yu Y."/>
            <person name="Chen C."/>
            <person name="Johnson J."/>
            <person name="Rokhsar D."/>
            <person name="Baxter I."/>
            <person name="Schmutz J."/>
            <person name="Brutnell T."/>
            <person name="Kellogg E."/>
        </authorList>
    </citation>
    <scope>NUCLEOTIDE SEQUENCE [LARGE SCALE GENOMIC DNA]</scope>
</reference>
<feature type="region of interest" description="Disordered" evidence="1">
    <location>
        <begin position="140"/>
        <end position="226"/>
    </location>
</feature>
<feature type="region of interest" description="Disordered" evidence="1">
    <location>
        <begin position="244"/>
        <end position="305"/>
    </location>
</feature>
<dbReference type="Proteomes" id="UP000298652">
    <property type="component" value="Chromosome 2"/>
</dbReference>
<dbReference type="PANTHER" id="PTHR47853">
    <property type="entry name" value="EXPRESSED PROTEIN"/>
    <property type="match status" value="1"/>
</dbReference>
<dbReference type="Gramene" id="TKW35623">
    <property type="protein sequence ID" value="TKW35623"/>
    <property type="gene ID" value="SEVIR_2G387200v2"/>
</dbReference>
<evidence type="ECO:0000313" key="3">
    <source>
        <dbReference type="Proteomes" id="UP000298652"/>
    </source>
</evidence>
<organism evidence="2 3">
    <name type="scientific">Setaria viridis</name>
    <name type="common">Green bristlegrass</name>
    <name type="synonym">Setaria italica subsp. viridis</name>
    <dbReference type="NCBI Taxonomy" id="4556"/>
    <lineage>
        <taxon>Eukaryota</taxon>
        <taxon>Viridiplantae</taxon>
        <taxon>Streptophyta</taxon>
        <taxon>Embryophyta</taxon>
        <taxon>Tracheophyta</taxon>
        <taxon>Spermatophyta</taxon>
        <taxon>Magnoliopsida</taxon>
        <taxon>Liliopsida</taxon>
        <taxon>Poales</taxon>
        <taxon>Poaceae</taxon>
        <taxon>PACMAD clade</taxon>
        <taxon>Panicoideae</taxon>
        <taxon>Panicodae</taxon>
        <taxon>Paniceae</taxon>
        <taxon>Cenchrinae</taxon>
        <taxon>Setaria</taxon>
    </lineage>
</organism>
<evidence type="ECO:0000256" key="1">
    <source>
        <dbReference type="SAM" id="MobiDB-lite"/>
    </source>
</evidence>
<dbReference type="AlphaFoldDB" id="A0A4U6W2R6"/>
<protein>
    <recommendedName>
        <fullName evidence="4">TFIIS N-terminal domain-containing protein</fullName>
    </recommendedName>
</protein>
<dbReference type="OMA" id="ARQAPGM"/>
<evidence type="ECO:0000313" key="2">
    <source>
        <dbReference type="EMBL" id="TKW35623.1"/>
    </source>
</evidence>
<feature type="compositionally biased region" description="Basic and acidic residues" evidence="1">
    <location>
        <begin position="164"/>
        <end position="174"/>
    </location>
</feature>
<sequence>MALRRWKPFLDAFPLIDTAIEAADADGLLSRGEIRSARSRIIEMLCDAADDDDKAEALCALLDEAMAGSLGTLRAVPVERIALASGDGLVGAVVALTRDHASERVRGLARDVVRGWRAGAVAEFARARAEFARAKADMDVLDGLPSTPPPPPQDDKAPGAGSDAKTKKIPAEQRRPRKTAVVSSCRVSKAESYGTLPKKRAPVVSTSTAKPSSANTGAPAVVPARPKKTPPVVISLATEERKMEATKRKLQERYQEAEDAKRRRTIQVIKPPLEPSGQRQRNEHPAVRARGPASCAAERRFMTRV</sequence>
<keyword evidence="3" id="KW-1185">Reference proteome</keyword>
<name>A0A4U6W2R6_SETVI</name>